<gene>
    <name evidence="1" type="ORF">SAMN06265371_103191</name>
    <name evidence="2" type="ORF">SAMN06265371_103196</name>
</gene>
<accession>A0A238WGE8</accession>
<dbReference type="RefSeq" id="WP_089380863.1">
    <property type="nucleotide sequence ID" value="NZ_FZNT01000003.1"/>
</dbReference>
<evidence type="ECO:0000313" key="1">
    <source>
        <dbReference type="EMBL" id="SNR45580.1"/>
    </source>
</evidence>
<dbReference type="Gene3D" id="1.25.40.390">
    <property type="match status" value="1"/>
</dbReference>
<keyword evidence="2" id="KW-0449">Lipoprotein</keyword>
<dbReference type="EMBL" id="FZNT01000003">
    <property type="protein sequence ID" value="SNR45645.1"/>
    <property type="molecule type" value="Genomic_DNA"/>
</dbReference>
<name>A0A238WGE8_9FLAO</name>
<dbReference type="Proteomes" id="UP000198384">
    <property type="component" value="Unassembled WGS sequence"/>
</dbReference>
<evidence type="ECO:0000313" key="2">
    <source>
        <dbReference type="EMBL" id="SNR45645.1"/>
    </source>
</evidence>
<dbReference type="OrthoDB" id="725917at2"/>
<reference evidence="2 3" key="1">
    <citation type="submission" date="2017-06" db="EMBL/GenBank/DDBJ databases">
        <authorList>
            <person name="Kim H.J."/>
            <person name="Triplett B.A."/>
        </authorList>
    </citation>
    <scope>NUCLEOTIDE SEQUENCE [LARGE SCALE GENOMIC DNA]</scope>
    <source>
        <strain evidence="2 3">DSM 29150</strain>
    </source>
</reference>
<dbReference type="AlphaFoldDB" id="A0A238WGE8"/>
<dbReference type="InterPro" id="IPR011990">
    <property type="entry name" value="TPR-like_helical_dom_sf"/>
</dbReference>
<proteinExistence type="predicted"/>
<keyword evidence="3" id="KW-1185">Reference proteome</keyword>
<organism evidence="2 3">
    <name type="scientific">Lutibacter agarilyticus</name>
    <dbReference type="NCBI Taxonomy" id="1109740"/>
    <lineage>
        <taxon>Bacteria</taxon>
        <taxon>Pseudomonadati</taxon>
        <taxon>Bacteroidota</taxon>
        <taxon>Flavobacteriia</taxon>
        <taxon>Flavobacteriales</taxon>
        <taxon>Flavobacteriaceae</taxon>
        <taxon>Lutibacter</taxon>
    </lineage>
</organism>
<dbReference type="EMBL" id="FZNT01000003">
    <property type="protein sequence ID" value="SNR45580.1"/>
    <property type="molecule type" value="Genomic_DNA"/>
</dbReference>
<dbReference type="SUPFAM" id="SSF48452">
    <property type="entry name" value="TPR-like"/>
    <property type="match status" value="1"/>
</dbReference>
<dbReference type="PROSITE" id="PS51257">
    <property type="entry name" value="PROKAR_LIPOPROTEIN"/>
    <property type="match status" value="1"/>
</dbReference>
<sequence length="482" mass="52961">MKKTYNKIASLLLASIFILISCETDLDINNDPDLLSPDQVPMNSELPAAITGIGASAGSYLAIVGGFWSQYWTQSAVANQYKLIDDYTLPASSGIVNGTWSSMYDALTDVRNIKRIAKLNENWNYYLIATSLEVYASQILVDFYGEIPYSEANNTAILNPIFESGPVVYDLMVVDLKEALGKDLSASPIDDAPGNTDFIFGGDMNKWKQFANTLLLKVLLRQSEANSAYAQTQITSLINSGAMFLNSDAAITQFVDEASKSNPLFETDRRQLNVGTNLRASATLGSFLTVNNDPRQPLFYDGENYQLQGDFDEGSSTSSIVELSATDPVYFISLAESKFLQAEADVRYMGGNKAKDLYEEGVMAAFNQWELDGSSLVSGVYAYPAGSLEQNIEAIITQKWVSCFPGNGFEAFFEQNRTGYPKVSSVPQDDPSYNAGDFSYSVEGKTGGLFPKRLVFPQDERQRNSNAPAASSLTDNVWYDIN</sequence>
<dbReference type="Pfam" id="PF12771">
    <property type="entry name" value="SusD-like_2"/>
    <property type="match status" value="1"/>
</dbReference>
<dbReference type="InterPro" id="IPR041662">
    <property type="entry name" value="SusD-like_2"/>
</dbReference>
<protein>
    <submittedName>
        <fullName evidence="2">Susd and RagB outer membrane lipoprotein</fullName>
    </submittedName>
</protein>
<evidence type="ECO:0000313" key="3">
    <source>
        <dbReference type="Proteomes" id="UP000198384"/>
    </source>
</evidence>